<dbReference type="InterPro" id="IPR003609">
    <property type="entry name" value="Pan_app"/>
</dbReference>
<evidence type="ECO:0000313" key="5">
    <source>
        <dbReference type="EMBL" id="POR34947.1"/>
    </source>
</evidence>
<feature type="signal peptide" evidence="2">
    <location>
        <begin position="1"/>
        <end position="23"/>
    </location>
</feature>
<feature type="domain" description="Apple" evidence="4">
    <location>
        <begin position="488"/>
        <end position="517"/>
    </location>
</feature>
<dbReference type="OrthoDB" id="4388755at2759"/>
<proteinExistence type="predicted"/>
<evidence type="ECO:0000313" key="6">
    <source>
        <dbReference type="Proteomes" id="UP000237481"/>
    </source>
</evidence>
<sequence>MKVALSSVVAILVAAEWTGLVAAQSKYACPGDDGKTIIAGGKKYKLMCGSGIQGMPIEDEKPSSSLEECAERCAANAGCLHSTLLKNGKCALKKAGTVFKLPDLSTWFFVEDAPAQATPVDSSQKPITSGGGGGGGGDPSSYTCPADEKKRYTTNGITYELRCNTGHSLTHWKYEPCPSLKECADRCAKDPECYSCDFTRSTHICAFKKSPSETTAWSEGDAWYPVSCPDVRETQAKEDPEITSSLGCPDNNGKIWEGSDGTWFYLQCCTDTNAATVVEQGTASSHKECIEKCVANKKCKRLYGNGGFSTVNADRVHHAFVTLPPTKKAELTKSKLCSTECPHAHGQLFVGVSGENFLMSCNKRHGTTYLKVDRRDSYEACMTACAVMPECRSVDYEPRTKRCFYGSSADQPSISADAFLSAHSLGCAGACSACKKGCDKVNGEPLPADAARCDADHGQLLIAGGEPMRLSCKHCWHSAVDTIRVNSAAKSLAECARICGQDPYCHGANWMGPSGCAMHPNVDKDGKAPFMKRSAQCDSITPLTRSLAEYKEEDIQDSGITDRSW</sequence>
<gene>
    <name evidence="5" type="ORF">TPAR_04849</name>
</gene>
<dbReference type="Proteomes" id="UP000237481">
    <property type="component" value="Unassembled WGS sequence"/>
</dbReference>
<name>A0A2S4KXQ7_9HYPO</name>
<evidence type="ECO:0000256" key="1">
    <source>
        <dbReference type="SAM" id="MobiDB-lite"/>
    </source>
</evidence>
<evidence type="ECO:0000259" key="4">
    <source>
        <dbReference type="Pfam" id="PF14295"/>
    </source>
</evidence>
<keyword evidence="2" id="KW-0732">Signal</keyword>
<dbReference type="Gene3D" id="3.50.4.10">
    <property type="entry name" value="Hepatocyte Growth Factor"/>
    <property type="match status" value="1"/>
</dbReference>
<feature type="region of interest" description="Disordered" evidence="1">
    <location>
        <begin position="118"/>
        <end position="140"/>
    </location>
</feature>
<feature type="domain" description="Apple" evidence="3">
    <location>
        <begin position="374"/>
        <end position="412"/>
    </location>
</feature>
<feature type="domain" description="Apple" evidence="4">
    <location>
        <begin position="55"/>
        <end position="86"/>
    </location>
</feature>
<dbReference type="EMBL" id="PKSG01000479">
    <property type="protein sequence ID" value="POR34947.1"/>
    <property type="molecule type" value="Genomic_DNA"/>
</dbReference>
<evidence type="ECO:0000259" key="3">
    <source>
        <dbReference type="Pfam" id="PF00024"/>
    </source>
</evidence>
<dbReference type="Pfam" id="PF00024">
    <property type="entry name" value="PAN_1"/>
    <property type="match status" value="2"/>
</dbReference>
<reference evidence="5 6" key="1">
    <citation type="submission" date="2018-01" db="EMBL/GenBank/DDBJ databases">
        <title>Harnessing the power of phylogenomics to disentangle the directionality and signatures of interkingdom host jumping in the parasitic fungal genus Tolypocladium.</title>
        <authorList>
            <person name="Quandt C.A."/>
            <person name="Patterson W."/>
            <person name="Spatafora J.W."/>
        </authorList>
    </citation>
    <scope>NUCLEOTIDE SEQUENCE [LARGE SCALE GENOMIC DNA]</scope>
    <source>
        <strain evidence="5 6">NRBC 100945</strain>
    </source>
</reference>
<evidence type="ECO:0000256" key="2">
    <source>
        <dbReference type="SAM" id="SignalP"/>
    </source>
</evidence>
<accession>A0A2S4KXQ7</accession>
<feature type="chain" id="PRO_5015782333" description="Apple domain-containing protein" evidence="2">
    <location>
        <begin position="24"/>
        <end position="565"/>
    </location>
</feature>
<organism evidence="5 6">
    <name type="scientific">Tolypocladium paradoxum</name>
    <dbReference type="NCBI Taxonomy" id="94208"/>
    <lineage>
        <taxon>Eukaryota</taxon>
        <taxon>Fungi</taxon>
        <taxon>Dikarya</taxon>
        <taxon>Ascomycota</taxon>
        <taxon>Pezizomycotina</taxon>
        <taxon>Sordariomycetes</taxon>
        <taxon>Hypocreomycetidae</taxon>
        <taxon>Hypocreales</taxon>
        <taxon>Ophiocordycipitaceae</taxon>
        <taxon>Tolypocladium</taxon>
    </lineage>
</organism>
<keyword evidence="6" id="KW-1185">Reference proteome</keyword>
<comment type="caution">
    <text evidence="5">The sequence shown here is derived from an EMBL/GenBank/DDBJ whole genome shotgun (WGS) entry which is preliminary data.</text>
</comment>
<protein>
    <recommendedName>
        <fullName evidence="3 4">Apple domain-containing protein</fullName>
    </recommendedName>
</protein>
<dbReference type="STRING" id="94208.A0A2S4KXQ7"/>
<feature type="compositionally biased region" description="Gly residues" evidence="1">
    <location>
        <begin position="129"/>
        <end position="138"/>
    </location>
</feature>
<dbReference type="AlphaFoldDB" id="A0A2S4KXQ7"/>
<dbReference type="Pfam" id="PF14295">
    <property type="entry name" value="PAN_4"/>
    <property type="match status" value="3"/>
</dbReference>
<feature type="domain" description="Apple" evidence="3">
    <location>
        <begin position="177"/>
        <end position="214"/>
    </location>
</feature>
<feature type="domain" description="Apple" evidence="4">
    <location>
        <begin position="282"/>
        <end position="300"/>
    </location>
</feature>